<protein>
    <submittedName>
        <fullName evidence="5">SAP domain protein</fullName>
    </submittedName>
</protein>
<dbReference type="PANTHER" id="PTHR46551">
    <property type="entry name" value="SAP DOMAIN-CONTAINING RIBONUCLEOPROTEIN"/>
    <property type="match status" value="1"/>
</dbReference>
<sequence length="534" mass="60271">MAKQIRGNKRAPKKGSRNGKRKVSKRSSRKVQKKLKPTTKYKTGDSKDYKGACKQKKVQECVNLGKYCNVDTNKCIFPKSVKTKINKDDTLAVDPSYGIVGKAQAVNTIKKYLNKLSVSDKKTLDIGVSTTILEQPKSKKAKKAKISKKVKKTCTQEDCEVEGKICNEDTGNCIKDTAANRRKVGLSPKAAPKKAAPKKAAPKKAAPKKAAPKKDYSSMIVKDLKIELKKRDLPVSGLKNVLIKRLEDYDKKAPKKAAKKDYSSMIVKDLKIELKKRDLPVSGLKNVLIKRLEDDVEEEEIPVQVEEEEEEEEEEDIVIEPVEEEEEEEDIVIEPVEEEEEEEDIVIEPVEEEEEEEDIVIEPIEEEEEEAEIVLEPENCAEDGCVIGEEVCNVNTGRCTDPDDAKVKNYHMLSYNDGVYYGSKKALRKFANEMSIINPNIQTATKTKMKMELTKIKKKKVAPPLSPIVEEEEDIEEDIEEDMDITALITDEPVKEEEEDIEKLAQVLHDVTVEKPLTKQEQEIVEALQKCIGI</sequence>
<dbReference type="SMART" id="SM00513">
    <property type="entry name" value="SAP"/>
    <property type="match status" value="2"/>
</dbReference>
<feature type="compositionally biased region" description="Basic residues" evidence="3">
    <location>
        <begin position="191"/>
        <end position="211"/>
    </location>
</feature>
<evidence type="ECO:0000313" key="5">
    <source>
        <dbReference type="EMBL" id="QBK87287.1"/>
    </source>
</evidence>
<dbReference type="EMBL" id="MK500347">
    <property type="protein sequence ID" value="QBK87287.1"/>
    <property type="molecule type" value="Genomic_DNA"/>
</dbReference>
<feature type="region of interest" description="Disordered" evidence="3">
    <location>
        <begin position="1"/>
        <end position="48"/>
    </location>
</feature>
<evidence type="ECO:0000256" key="2">
    <source>
        <dbReference type="ARBA" id="ARBA00046328"/>
    </source>
</evidence>
<feature type="domain" description="SAP" evidence="4">
    <location>
        <begin position="262"/>
        <end position="296"/>
    </location>
</feature>
<evidence type="ECO:0000259" key="4">
    <source>
        <dbReference type="PROSITE" id="PS50800"/>
    </source>
</evidence>
<dbReference type="PANTHER" id="PTHR46551:SF1">
    <property type="entry name" value="SAP DOMAIN-CONTAINING RIBONUCLEOPROTEIN"/>
    <property type="match status" value="1"/>
</dbReference>
<evidence type="ECO:0000256" key="1">
    <source>
        <dbReference type="ARBA" id="ARBA00022553"/>
    </source>
</evidence>
<dbReference type="InterPro" id="IPR003034">
    <property type="entry name" value="SAP_dom"/>
</dbReference>
<dbReference type="Gene3D" id="1.10.720.30">
    <property type="entry name" value="SAP domain"/>
    <property type="match status" value="2"/>
</dbReference>
<gene>
    <name evidence="5" type="ORF">LCMAC201_01890</name>
</gene>
<dbReference type="InterPro" id="IPR052240">
    <property type="entry name" value="SAP_domain_ribonucleoprotein"/>
</dbReference>
<proteinExistence type="inferred from homology"/>
<name>A0A481YWN2_9VIRU</name>
<reference evidence="5" key="1">
    <citation type="journal article" date="2019" name="MBio">
        <title>Virus Genomes from Deep Sea Sediments Expand the Ocean Megavirome and Support Independent Origins of Viral Gigantism.</title>
        <authorList>
            <person name="Backstrom D."/>
            <person name="Yutin N."/>
            <person name="Jorgensen S.L."/>
            <person name="Dharamshi J."/>
            <person name="Homa F."/>
            <person name="Zaremba-Niedwiedzka K."/>
            <person name="Spang A."/>
            <person name="Wolf Y.I."/>
            <person name="Koonin E.V."/>
            <person name="Ettema T.J."/>
        </authorList>
    </citation>
    <scope>NUCLEOTIDE SEQUENCE</scope>
</reference>
<feature type="domain" description="SAP" evidence="4">
    <location>
        <begin position="216"/>
        <end position="250"/>
    </location>
</feature>
<organism evidence="5">
    <name type="scientific">Marseillevirus LCMAC201</name>
    <dbReference type="NCBI Taxonomy" id="2506605"/>
    <lineage>
        <taxon>Viruses</taxon>
        <taxon>Varidnaviria</taxon>
        <taxon>Bamfordvirae</taxon>
        <taxon>Nucleocytoviricota</taxon>
        <taxon>Megaviricetes</taxon>
        <taxon>Pimascovirales</taxon>
        <taxon>Pimascovirales incertae sedis</taxon>
        <taxon>Marseilleviridae</taxon>
    </lineage>
</organism>
<keyword evidence="1" id="KW-0597">Phosphoprotein</keyword>
<accession>A0A481YWN2</accession>
<evidence type="ECO:0000256" key="3">
    <source>
        <dbReference type="SAM" id="MobiDB-lite"/>
    </source>
</evidence>
<dbReference type="Pfam" id="PF02037">
    <property type="entry name" value="SAP"/>
    <property type="match status" value="2"/>
</dbReference>
<feature type="compositionally biased region" description="Basic residues" evidence="3">
    <location>
        <begin position="1"/>
        <end position="39"/>
    </location>
</feature>
<dbReference type="InterPro" id="IPR036361">
    <property type="entry name" value="SAP_dom_sf"/>
</dbReference>
<dbReference type="SUPFAM" id="SSF68906">
    <property type="entry name" value="SAP domain"/>
    <property type="match status" value="2"/>
</dbReference>
<feature type="region of interest" description="Disordered" evidence="3">
    <location>
        <begin position="184"/>
        <end position="213"/>
    </location>
</feature>
<comment type="similarity">
    <text evidence="2">Belongs to the SAP domain-containing ribonucleoprotein family.</text>
</comment>
<dbReference type="PROSITE" id="PS50800">
    <property type="entry name" value="SAP"/>
    <property type="match status" value="2"/>
</dbReference>